<dbReference type="PANTHER" id="PTHR11825:SF44">
    <property type="entry name" value="BRANCHED-CHAIN-AMINO-ACID AMINOTRANSFERASE"/>
    <property type="match status" value="1"/>
</dbReference>
<comment type="caution">
    <text evidence="9">The sequence shown here is derived from an EMBL/GenBank/DDBJ whole genome shotgun (WGS) entry which is preliminary data.</text>
</comment>
<dbReference type="InterPro" id="IPR043132">
    <property type="entry name" value="BCAT-like_C"/>
</dbReference>
<dbReference type="GO" id="GO:0004084">
    <property type="term" value="F:branched-chain-amino-acid transaminase activity"/>
    <property type="evidence" value="ECO:0007669"/>
    <property type="project" value="InterPro"/>
</dbReference>
<dbReference type="InterPro" id="IPR043131">
    <property type="entry name" value="BCAT-like_N"/>
</dbReference>
<dbReference type="OrthoDB" id="1732691at2759"/>
<reference evidence="9 10" key="1">
    <citation type="journal article" date="2015" name="Sci. Rep.">
        <title>Chromosome-level genome map provides insights into diverse defense mechanisms in the medicinal fungus Ganoderma sinense.</title>
        <authorList>
            <person name="Zhu Y."/>
            <person name="Xu J."/>
            <person name="Sun C."/>
            <person name="Zhou S."/>
            <person name="Xu H."/>
            <person name="Nelson D.R."/>
            <person name="Qian J."/>
            <person name="Song J."/>
            <person name="Luo H."/>
            <person name="Xiang L."/>
            <person name="Li Y."/>
            <person name="Xu Z."/>
            <person name="Ji A."/>
            <person name="Wang L."/>
            <person name="Lu S."/>
            <person name="Hayward A."/>
            <person name="Sun W."/>
            <person name="Li X."/>
            <person name="Schwartz D.C."/>
            <person name="Wang Y."/>
            <person name="Chen S."/>
        </authorList>
    </citation>
    <scope>NUCLEOTIDE SEQUENCE [LARGE SCALE GENOMIC DNA]</scope>
    <source>
        <strain evidence="9 10">ZZ0214-1</strain>
    </source>
</reference>
<evidence type="ECO:0000256" key="8">
    <source>
        <dbReference type="PIRSR" id="PIRSR006468-1"/>
    </source>
</evidence>
<dbReference type="GO" id="GO:0009098">
    <property type="term" value="P:L-leucine biosynthetic process"/>
    <property type="evidence" value="ECO:0007669"/>
    <property type="project" value="TreeGrafter"/>
</dbReference>
<keyword evidence="3" id="KW-0032">Aminotransferase</keyword>
<evidence type="ECO:0000256" key="2">
    <source>
        <dbReference type="ARBA" id="ARBA00009320"/>
    </source>
</evidence>
<evidence type="ECO:0000256" key="3">
    <source>
        <dbReference type="ARBA" id="ARBA00022576"/>
    </source>
</evidence>
<proteinExistence type="inferred from homology"/>
<keyword evidence="10" id="KW-1185">Reference proteome</keyword>
<evidence type="ECO:0000256" key="4">
    <source>
        <dbReference type="ARBA" id="ARBA00022605"/>
    </source>
</evidence>
<keyword evidence="6" id="KW-0663">Pyridoxal phosphate</keyword>
<evidence type="ECO:0000313" key="9">
    <source>
        <dbReference type="EMBL" id="PIL26058.1"/>
    </source>
</evidence>
<dbReference type="GO" id="GO:0009099">
    <property type="term" value="P:L-valine biosynthetic process"/>
    <property type="evidence" value="ECO:0007669"/>
    <property type="project" value="TreeGrafter"/>
</dbReference>
<dbReference type="InterPro" id="IPR001544">
    <property type="entry name" value="Aminotrans_IV"/>
</dbReference>
<keyword evidence="7" id="KW-0100">Branched-chain amino acid biosynthesis</keyword>
<evidence type="ECO:0000256" key="5">
    <source>
        <dbReference type="ARBA" id="ARBA00022679"/>
    </source>
</evidence>
<dbReference type="Gene3D" id="3.20.10.10">
    <property type="entry name" value="D-amino Acid Aminotransferase, subunit A, domain 2"/>
    <property type="match status" value="1"/>
</dbReference>
<dbReference type="GO" id="GO:0005739">
    <property type="term" value="C:mitochondrion"/>
    <property type="evidence" value="ECO:0007669"/>
    <property type="project" value="TreeGrafter"/>
</dbReference>
<keyword evidence="5" id="KW-0808">Transferase</keyword>
<keyword evidence="4" id="KW-0028">Amino-acid biosynthesis</keyword>
<comment type="similarity">
    <text evidence="2">Belongs to the class-IV pyridoxal-phosphate-dependent aminotransferase family.</text>
</comment>
<evidence type="ECO:0000313" key="10">
    <source>
        <dbReference type="Proteomes" id="UP000230002"/>
    </source>
</evidence>
<accession>A0A2G8RXL4</accession>
<dbReference type="SUPFAM" id="SSF56752">
    <property type="entry name" value="D-aminoacid aminotransferase-like PLP-dependent enzymes"/>
    <property type="match status" value="1"/>
</dbReference>
<organism evidence="9 10">
    <name type="scientific">Ganoderma sinense ZZ0214-1</name>
    <dbReference type="NCBI Taxonomy" id="1077348"/>
    <lineage>
        <taxon>Eukaryota</taxon>
        <taxon>Fungi</taxon>
        <taxon>Dikarya</taxon>
        <taxon>Basidiomycota</taxon>
        <taxon>Agaricomycotina</taxon>
        <taxon>Agaricomycetes</taxon>
        <taxon>Polyporales</taxon>
        <taxon>Polyporaceae</taxon>
        <taxon>Ganoderma</taxon>
    </lineage>
</organism>
<dbReference type="Proteomes" id="UP000230002">
    <property type="component" value="Unassembled WGS sequence"/>
</dbReference>
<dbReference type="PIRSF" id="PIRSF006468">
    <property type="entry name" value="BCAT1"/>
    <property type="match status" value="1"/>
</dbReference>
<dbReference type="PANTHER" id="PTHR11825">
    <property type="entry name" value="SUBGROUP IIII AMINOTRANSFERASE"/>
    <property type="match status" value="1"/>
</dbReference>
<dbReference type="AlphaFoldDB" id="A0A2G8RXL4"/>
<dbReference type="InterPro" id="IPR005786">
    <property type="entry name" value="B_amino_transII"/>
</dbReference>
<evidence type="ECO:0000256" key="7">
    <source>
        <dbReference type="ARBA" id="ARBA00023304"/>
    </source>
</evidence>
<feature type="modified residue" description="N6-(pyridoxal phosphate)lysine" evidence="8">
    <location>
        <position position="190"/>
    </location>
</feature>
<dbReference type="Pfam" id="PF01063">
    <property type="entry name" value="Aminotran_4"/>
    <property type="match status" value="1"/>
</dbReference>
<evidence type="ECO:0008006" key="11">
    <source>
        <dbReference type="Google" id="ProtNLM"/>
    </source>
</evidence>
<sequence length="376" mass="40706">MTDHMMVVHFDPVHGWSPPEIQPYGPLAIDPASSCLQYATSVFEGMKVLLALAEIPTLSFTESHMAHTAYAGPDGKPRLFRPDLNMKRMETSVGRVALPSFDTDELLKLIQKLVTIDARWIPTVEGHSLYIRPTIIGTRDSLGVAASDRATLYVILCPTGPFFRTGARPISLLAVNEHVRSWPGGTGAYKLALNYAPTFRPQQHAAKLGYDQCLWLLGDTITEAGAMNFFVAVRRDDGGKEMLMGGGTDVDVITPPLDGTILPGITRASTLELVAAHPSRATLPGLSPDVRLHTVEGELTLPQLSTWAKEGRLLEAFTVGTAVVVAAVGRIGHNGTDIVLPPHEGALGPIARGLYERITDIQEGRFEWEGWSVACA</sequence>
<gene>
    <name evidence="9" type="ORF">GSI_11812</name>
</gene>
<name>A0A2G8RXL4_9APHY</name>
<evidence type="ECO:0000256" key="6">
    <source>
        <dbReference type="ARBA" id="ARBA00022898"/>
    </source>
</evidence>
<dbReference type="STRING" id="1077348.A0A2G8RXL4"/>
<dbReference type="Gene3D" id="3.30.470.10">
    <property type="match status" value="1"/>
</dbReference>
<protein>
    <recommendedName>
        <fullName evidence="11">Branched-chain-amino-acid aminotransferase</fullName>
    </recommendedName>
</protein>
<evidence type="ECO:0000256" key="1">
    <source>
        <dbReference type="ARBA" id="ARBA00001933"/>
    </source>
</evidence>
<comment type="cofactor">
    <cofactor evidence="1">
        <name>pyridoxal 5'-phosphate</name>
        <dbReference type="ChEBI" id="CHEBI:597326"/>
    </cofactor>
</comment>
<dbReference type="InterPro" id="IPR036038">
    <property type="entry name" value="Aminotransferase-like"/>
</dbReference>
<dbReference type="EMBL" id="AYKW01000045">
    <property type="protein sequence ID" value="PIL26058.1"/>
    <property type="molecule type" value="Genomic_DNA"/>
</dbReference>